<comment type="caution">
    <text evidence="1">The sequence shown here is derived from an EMBL/GenBank/DDBJ whole genome shotgun (WGS) entry which is preliminary data.</text>
</comment>
<feature type="non-terminal residue" evidence="1">
    <location>
        <position position="56"/>
    </location>
</feature>
<dbReference type="AlphaFoldDB" id="A0A7J6UXE6"/>
<evidence type="ECO:0000313" key="2">
    <source>
        <dbReference type="Proteomes" id="UP000554482"/>
    </source>
</evidence>
<protein>
    <submittedName>
        <fullName evidence="1">Uncharacterized protein</fullName>
    </submittedName>
</protein>
<evidence type="ECO:0000313" key="1">
    <source>
        <dbReference type="EMBL" id="KAF5177273.1"/>
    </source>
</evidence>
<gene>
    <name evidence="1" type="ORF">FRX31_033141</name>
</gene>
<name>A0A7J6UXE6_THATH</name>
<accession>A0A7J6UXE6</accession>
<organism evidence="1 2">
    <name type="scientific">Thalictrum thalictroides</name>
    <name type="common">Rue-anemone</name>
    <name type="synonym">Anemone thalictroides</name>
    <dbReference type="NCBI Taxonomy" id="46969"/>
    <lineage>
        <taxon>Eukaryota</taxon>
        <taxon>Viridiplantae</taxon>
        <taxon>Streptophyta</taxon>
        <taxon>Embryophyta</taxon>
        <taxon>Tracheophyta</taxon>
        <taxon>Spermatophyta</taxon>
        <taxon>Magnoliopsida</taxon>
        <taxon>Ranunculales</taxon>
        <taxon>Ranunculaceae</taxon>
        <taxon>Thalictroideae</taxon>
        <taxon>Thalictrum</taxon>
    </lineage>
</organism>
<reference evidence="1 2" key="1">
    <citation type="submission" date="2020-06" db="EMBL/GenBank/DDBJ databases">
        <title>Transcriptomic and genomic resources for Thalictrum thalictroides and T. hernandezii: Facilitating candidate gene discovery in an emerging model plant lineage.</title>
        <authorList>
            <person name="Arias T."/>
            <person name="Riano-Pachon D.M."/>
            <person name="Di Stilio V.S."/>
        </authorList>
    </citation>
    <scope>NUCLEOTIDE SEQUENCE [LARGE SCALE GENOMIC DNA]</scope>
    <source>
        <strain evidence="2">cv. WT478/WT964</strain>
        <tissue evidence="1">Leaves</tissue>
    </source>
</reference>
<keyword evidence="2" id="KW-1185">Reference proteome</keyword>
<dbReference type="EMBL" id="JABWDY010041613">
    <property type="protein sequence ID" value="KAF5177273.1"/>
    <property type="molecule type" value="Genomic_DNA"/>
</dbReference>
<proteinExistence type="predicted"/>
<sequence length="56" mass="6090">MMGTKQLGSIVECFLQVLETKLLNNLSVGDKPIASAEAIVVKSPVSFLSFFVVDFK</sequence>
<dbReference type="Proteomes" id="UP000554482">
    <property type="component" value="Unassembled WGS sequence"/>
</dbReference>